<feature type="compositionally biased region" description="Basic and acidic residues" evidence="11">
    <location>
        <begin position="715"/>
        <end position="724"/>
    </location>
</feature>
<keyword evidence="8" id="KW-0255">Endonuclease</keyword>
<evidence type="ECO:0000256" key="6">
    <source>
        <dbReference type="ARBA" id="ARBA00022722"/>
    </source>
</evidence>
<evidence type="ECO:0000313" key="14">
    <source>
        <dbReference type="Proteomes" id="UP000221165"/>
    </source>
</evidence>
<evidence type="ECO:0000256" key="4">
    <source>
        <dbReference type="ARBA" id="ARBA00012477"/>
    </source>
</evidence>
<feature type="region of interest" description="Disordered" evidence="11">
    <location>
        <begin position="582"/>
        <end position="604"/>
    </location>
</feature>
<dbReference type="VEuPathDB" id="ToxoDB:CSUI_000243"/>
<evidence type="ECO:0000313" key="13">
    <source>
        <dbReference type="EMBL" id="PHJ25892.1"/>
    </source>
</evidence>
<dbReference type="Proteomes" id="UP000221165">
    <property type="component" value="Unassembled WGS sequence"/>
</dbReference>
<organism evidence="13 14">
    <name type="scientific">Cystoisospora suis</name>
    <dbReference type="NCBI Taxonomy" id="483139"/>
    <lineage>
        <taxon>Eukaryota</taxon>
        <taxon>Sar</taxon>
        <taxon>Alveolata</taxon>
        <taxon>Apicomplexa</taxon>
        <taxon>Conoidasida</taxon>
        <taxon>Coccidia</taxon>
        <taxon>Eucoccidiorida</taxon>
        <taxon>Eimeriorina</taxon>
        <taxon>Sarcocystidae</taxon>
        <taxon>Cystoisospora</taxon>
    </lineage>
</organism>
<feature type="region of interest" description="Disordered" evidence="11">
    <location>
        <begin position="694"/>
        <end position="747"/>
    </location>
</feature>
<dbReference type="Gene3D" id="3.60.15.10">
    <property type="entry name" value="Ribonuclease Z/Hydroxyacylglutathione hydrolase-like"/>
    <property type="match status" value="2"/>
</dbReference>
<dbReference type="GO" id="GO:0042781">
    <property type="term" value="F:3'-tRNA processing endoribonuclease activity"/>
    <property type="evidence" value="ECO:0007669"/>
    <property type="project" value="UniProtKB-EC"/>
</dbReference>
<evidence type="ECO:0000256" key="5">
    <source>
        <dbReference type="ARBA" id="ARBA00022694"/>
    </source>
</evidence>
<sequence>MPLHAQILGWHRLAVAPSLQIFADGPRFLFNAGENVQRFHLEHKLHLSRTTDIFLTSVSTTTVGGLPGLLLTLEGAGTNTVRLWGPPAVRDFIEMACASFAGLRGIDIEYHILSPIREKPSQPSSSPSSPSSPASVSSHASHLTSACRDVAGANRNQSATDCANLHQDATAANSNNKGTKEQSPQRRAAGNDGGSTAVDGSASSTPERTGLQGKMSSGNGGAAATLGEYSLPSGLTVSALLLPHSRRWERLNSSSNRWWRDFLTGRRKGKDKMGKFGEHTAGTLSTSSEQHFASSCLESECGGVGQHEHSENPLLSGEELSGRGEHVGEDFEGTHSGTSPESVRQSRKTPLSAKDNHEAMLSEDDRDKKKKRACPSPQLSNESVVDPSTAPTKGLLACAPNRTALDTQGGDCQANHQARCNDDMNDCVVYVLRSPDVRGRFHPEKAKKLGVPVGPLFGRLKNGEAIKLPSGETVKPEDVCDAVEPGQTIIVVHCVESQQAAYARNHLRVNTDTLAFVFHMTSSLQVLRSPEYKQLVQSLSGPETVHILCDQSDEAITVSPFVHAAKLRRFLHDLMPPVFPRPRELPGVSQRSSSSSPPANDKNSAESLEAFWGVEAILRPASMTRFDISSFSKRRVDDSSSLRSFFPQFSQQRLGKLTRLENVRGRCHELLCVAAPPTASNSCDDAKICSVRGSGDKEGPGDGFGSSSHPASAESKSDGVKGELDSTLTACDTGTPRAERSTSSAGGKVDEACFGVPHKDLDLLDSIAANGIQHAKEEDFSGMLQELPAVLLLGTGAAAPSQYRNVSGMVLSVRQDFGKGV</sequence>
<feature type="compositionally biased region" description="Basic and acidic residues" evidence="11">
    <location>
        <begin position="320"/>
        <end position="333"/>
    </location>
</feature>
<evidence type="ECO:0000256" key="7">
    <source>
        <dbReference type="ARBA" id="ARBA00022723"/>
    </source>
</evidence>
<dbReference type="Pfam" id="PF13691">
    <property type="entry name" value="Lactamase_B_4"/>
    <property type="match status" value="1"/>
</dbReference>
<feature type="region of interest" description="Disordered" evidence="11">
    <location>
        <begin position="300"/>
        <end position="390"/>
    </location>
</feature>
<keyword evidence="5" id="KW-0819">tRNA processing</keyword>
<dbReference type="PANTHER" id="PTHR12553">
    <property type="entry name" value="ZINC PHOSPHODIESTERASE ELAC PROTEIN 2"/>
    <property type="match status" value="1"/>
</dbReference>
<comment type="similarity">
    <text evidence="3">Belongs to the RNase Z family.</text>
</comment>
<accession>A0A2C6LH59</accession>
<evidence type="ECO:0000256" key="2">
    <source>
        <dbReference type="ARBA" id="ARBA00001947"/>
    </source>
</evidence>
<reference evidence="13 14" key="1">
    <citation type="journal article" date="2017" name="Int. J. Parasitol.">
        <title>The genome of the protozoan parasite Cystoisospora suis and a reverse vaccinology approach to identify vaccine candidates.</title>
        <authorList>
            <person name="Palmieri N."/>
            <person name="Shrestha A."/>
            <person name="Ruttkowski B."/>
            <person name="Beck T."/>
            <person name="Vogl C."/>
            <person name="Tomley F."/>
            <person name="Blake D.P."/>
            <person name="Joachim A."/>
        </authorList>
    </citation>
    <scope>NUCLEOTIDE SEQUENCE [LARGE SCALE GENOMIC DNA]</scope>
    <source>
        <strain evidence="13 14">Wien I</strain>
    </source>
</reference>
<keyword evidence="14" id="KW-1185">Reference proteome</keyword>
<dbReference type="InterPro" id="IPR047151">
    <property type="entry name" value="RNZ2-like"/>
</dbReference>
<dbReference type="InterPro" id="IPR036866">
    <property type="entry name" value="RibonucZ/Hydroxyglut_hydro"/>
</dbReference>
<evidence type="ECO:0000256" key="1">
    <source>
        <dbReference type="ARBA" id="ARBA00000402"/>
    </source>
</evidence>
<feature type="compositionally biased region" description="Low complexity" evidence="11">
    <location>
        <begin position="121"/>
        <end position="141"/>
    </location>
</feature>
<dbReference type="GO" id="GO:0046872">
    <property type="term" value="F:metal ion binding"/>
    <property type="evidence" value="ECO:0007669"/>
    <property type="project" value="UniProtKB-KW"/>
</dbReference>
<evidence type="ECO:0000259" key="12">
    <source>
        <dbReference type="Pfam" id="PF13691"/>
    </source>
</evidence>
<keyword evidence="9" id="KW-0378">Hydrolase</keyword>
<keyword evidence="6" id="KW-0540">Nuclease</keyword>
<dbReference type="EMBL" id="MIGC01000111">
    <property type="protein sequence ID" value="PHJ25892.1"/>
    <property type="molecule type" value="Genomic_DNA"/>
</dbReference>
<evidence type="ECO:0000256" key="3">
    <source>
        <dbReference type="ARBA" id="ARBA00007823"/>
    </source>
</evidence>
<dbReference type="AlphaFoldDB" id="A0A2C6LH59"/>
<feature type="domain" description="tRNase Z endonuclease" evidence="12">
    <location>
        <begin position="17"/>
        <end position="65"/>
    </location>
</feature>
<keyword evidence="10" id="KW-0862">Zinc</keyword>
<dbReference type="PANTHER" id="PTHR12553:SF49">
    <property type="entry name" value="ZINC PHOSPHODIESTERASE ELAC PROTEIN 2"/>
    <property type="match status" value="1"/>
</dbReference>
<dbReference type="SUPFAM" id="SSF56281">
    <property type="entry name" value="Metallo-hydrolase/oxidoreductase"/>
    <property type="match status" value="2"/>
</dbReference>
<comment type="catalytic activity">
    <reaction evidence="1">
        <text>Endonucleolytic cleavage of RNA, removing extra 3' nucleotides from tRNA precursor, generating 3' termini of tRNAs. A 3'-hydroxy group is left at the tRNA terminus and a 5'-phosphoryl group is left at the trailer molecule.</text>
        <dbReference type="EC" id="3.1.26.11"/>
    </reaction>
</comment>
<evidence type="ECO:0000256" key="9">
    <source>
        <dbReference type="ARBA" id="ARBA00022801"/>
    </source>
</evidence>
<dbReference type="RefSeq" id="XP_067927538.1">
    <property type="nucleotide sequence ID" value="XM_068060477.1"/>
</dbReference>
<dbReference type="EC" id="3.1.26.11" evidence="4"/>
<dbReference type="GeneID" id="94423688"/>
<dbReference type="GO" id="GO:0005739">
    <property type="term" value="C:mitochondrion"/>
    <property type="evidence" value="ECO:0007669"/>
    <property type="project" value="TreeGrafter"/>
</dbReference>
<gene>
    <name evidence="13" type="ORF">CSUI_000243</name>
</gene>
<feature type="region of interest" description="Disordered" evidence="11">
    <location>
        <begin position="169"/>
        <end position="220"/>
    </location>
</feature>
<evidence type="ECO:0000256" key="10">
    <source>
        <dbReference type="ARBA" id="ARBA00022833"/>
    </source>
</evidence>
<dbReference type="OrthoDB" id="527344at2759"/>
<evidence type="ECO:0000256" key="8">
    <source>
        <dbReference type="ARBA" id="ARBA00022759"/>
    </source>
</evidence>
<protein>
    <recommendedName>
        <fullName evidence="4">ribonuclease Z</fullName>
        <ecNumber evidence="4">3.1.26.11</ecNumber>
    </recommendedName>
</protein>
<evidence type="ECO:0000256" key="11">
    <source>
        <dbReference type="SAM" id="MobiDB-lite"/>
    </source>
</evidence>
<comment type="cofactor">
    <cofactor evidence="2">
        <name>Zn(2+)</name>
        <dbReference type="ChEBI" id="CHEBI:29105"/>
    </cofactor>
</comment>
<name>A0A2C6LH59_9APIC</name>
<feature type="region of interest" description="Disordered" evidence="11">
    <location>
        <begin position="117"/>
        <end position="141"/>
    </location>
</feature>
<dbReference type="GO" id="GO:1990180">
    <property type="term" value="P:mitochondrial tRNA 3'-end processing"/>
    <property type="evidence" value="ECO:0007669"/>
    <property type="project" value="TreeGrafter"/>
</dbReference>
<comment type="caution">
    <text evidence="13">The sequence shown here is derived from an EMBL/GenBank/DDBJ whole genome shotgun (WGS) entry which is preliminary data.</text>
</comment>
<keyword evidence="7" id="KW-0479">Metal-binding</keyword>
<feature type="compositionally biased region" description="Basic and acidic residues" evidence="11">
    <location>
        <begin position="354"/>
        <end position="367"/>
    </location>
</feature>
<proteinExistence type="inferred from homology"/>
<dbReference type="InterPro" id="IPR027794">
    <property type="entry name" value="tRNase_Z_dom"/>
</dbReference>